<dbReference type="Proteomes" id="UP000320390">
    <property type="component" value="Chromosome"/>
</dbReference>
<accession>A0A518EMS3</accession>
<proteinExistence type="predicted"/>
<gene>
    <name evidence="2" type="ORF">Poly30_08860</name>
</gene>
<keyword evidence="3" id="KW-1185">Reference proteome</keyword>
<evidence type="ECO:0000313" key="2">
    <source>
        <dbReference type="EMBL" id="QDV05389.1"/>
    </source>
</evidence>
<organism evidence="2 3">
    <name type="scientific">Saltatorellus ferox</name>
    <dbReference type="NCBI Taxonomy" id="2528018"/>
    <lineage>
        <taxon>Bacteria</taxon>
        <taxon>Pseudomonadati</taxon>
        <taxon>Planctomycetota</taxon>
        <taxon>Planctomycetia</taxon>
        <taxon>Planctomycetia incertae sedis</taxon>
        <taxon>Saltatorellus</taxon>
    </lineage>
</organism>
<dbReference type="AlphaFoldDB" id="A0A518EMS3"/>
<evidence type="ECO:0000313" key="3">
    <source>
        <dbReference type="Proteomes" id="UP000320390"/>
    </source>
</evidence>
<evidence type="ECO:0000256" key="1">
    <source>
        <dbReference type="SAM" id="MobiDB-lite"/>
    </source>
</evidence>
<dbReference type="EMBL" id="CP036434">
    <property type="protein sequence ID" value="QDV05389.1"/>
    <property type="molecule type" value="Genomic_DNA"/>
</dbReference>
<feature type="compositionally biased region" description="Basic and acidic residues" evidence="1">
    <location>
        <begin position="1"/>
        <end position="10"/>
    </location>
</feature>
<dbReference type="RefSeq" id="WP_145194800.1">
    <property type="nucleotide sequence ID" value="NZ_CP036434.1"/>
</dbReference>
<name>A0A518EMS3_9BACT</name>
<protein>
    <submittedName>
        <fullName evidence="2">Uncharacterized protein</fullName>
    </submittedName>
</protein>
<reference evidence="2 3" key="1">
    <citation type="submission" date="2019-02" db="EMBL/GenBank/DDBJ databases">
        <title>Deep-cultivation of Planctomycetes and their phenomic and genomic characterization uncovers novel biology.</title>
        <authorList>
            <person name="Wiegand S."/>
            <person name="Jogler M."/>
            <person name="Boedeker C."/>
            <person name="Pinto D."/>
            <person name="Vollmers J."/>
            <person name="Rivas-Marin E."/>
            <person name="Kohn T."/>
            <person name="Peeters S.H."/>
            <person name="Heuer A."/>
            <person name="Rast P."/>
            <person name="Oberbeckmann S."/>
            <person name="Bunk B."/>
            <person name="Jeske O."/>
            <person name="Meyerdierks A."/>
            <person name="Storesund J.E."/>
            <person name="Kallscheuer N."/>
            <person name="Luecker S."/>
            <person name="Lage O.M."/>
            <person name="Pohl T."/>
            <person name="Merkel B.J."/>
            <person name="Hornburger P."/>
            <person name="Mueller R.-W."/>
            <person name="Bruemmer F."/>
            <person name="Labrenz M."/>
            <person name="Spormann A.M."/>
            <person name="Op den Camp H."/>
            <person name="Overmann J."/>
            <person name="Amann R."/>
            <person name="Jetten M.S.M."/>
            <person name="Mascher T."/>
            <person name="Medema M.H."/>
            <person name="Devos D.P."/>
            <person name="Kaster A.-K."/>
            <person name="Ovreas L."/>
            <person name="Rohde M."/>
            <person name="Galperin M.Y."/>
            <person name="Jogler C."/>
        </authorList>
    </citation>
    <scope>NUCLEOTIDE SEQUENCE [LARGE SCALE GENOMIC DNA]</scope>
    <source>
        <strain evidence="2 3">Poly30</strain>
    </source>
</reference>
<sequence>MTLAADENRGGGEPLPDLEMGLMGDASAEWDMPPSAPFLTEPFRLRLRAERGRGDAGIRVTW</sequence>
<feature type="region of interest" description="Disordered" evidence="1">
    <location>
        <begin position="1"/>
        <end position="21"/>
    </location>
</feature>